<accession>A0A378WGW1</accession>
<sequence length="111" mass="12326">MYSLSILSLISIWIDIHGFTCRLTVGCVDWLFLHSQVQAVLGGQAENYSGRCVVTGLRFSPSQAPPQQPAVEPPVISRQPVQRPDAIRFDYDEIVRLPVPFVSPTGLTFAR</sequence>
<dbReference type="Proteomes" id="UP000254055">
    <property type="component" value="Unassembled WGS sequence"/>
</dbReference>
<name>A0A378WGW1_9NEIS</name>
<evidence type="ECO:0000313" key="2">
    <source>
        <dbReference type="Proteomes" id="UP000254055"/>
    </source>
</evidence>
<protein>
    <submittedName>
        <fullName evidence="1">Uncharacterized protein</fullName>
    </submittedName>
</protein>
<reference evidence="1 2" key="1">
    <citation type="submission" date="2018-06" db="EMBL/GenBank/DDBJ databases">
        <authorList>
            <consortium name="Pathogen Informatics"/>
            <person name="Doyle S."/>
        </authorList>
    </citation>
    <scope>NUCLEOTIDE SEQUENCE [LARGE SCALE GENOMIC DNA]</scope>
    <source>
        <strain evidence="1 2">NCTC12229</strain>
    </source>
</reference>
<organism evidence="1 2">
    <name type="scientific">Neisseria zoodegmatis</name>
    <dbReference type="NCBI Taxonomy" id="326523"/>
    <lineage>
        <taxon>Bacteria</taxon>
        <taxon>Pseudomonadati</taxon>
        <taxon>Pseudomonadota</taxon>
        <taxon>Betaproteobacteria</taxon>
        <taxon>Neisseriales</taxon>
        <taxon>Neisseriaceae</taxon>
        <taxon>Neisseria</taxon>
    </lineage>
</organism>
<evidence type="ECO:0000313" key="1">
    <source>
        <dbReference type="EMBL" id="SUA36688.1"/>
    </source>
</evidence>
<gene>
    <name evidence="1" type="ORF">NCTC12229_01116</name>
</gene>
<dbReference type="EMBL" id="UGRS01000001">
    <property type="protein sequence ID" value="SUA36688.1"/>
    <property type="molecule type" value="Genomic_DNA"/>
</dbReference>
<dbReference type="AlphaFoldDB" id="A0A378WGW1"/>
<proteinExistence type="predicted"/>